<comment type="caution">
    <text evidence="1">The sequence shown here is derived from an EMBL/GenBank/DDBJ whole genome shotgun (WGS) entry which is preliminary data.</text>
</comment>
<name>A0A5N5KMR1_9ROSI</name>
<dbReference type="AlphaFoldDB" id="A0A5N5KMR1"/>
<evidence type="ECO:0000313" key="1">
    <source>
        <dbReference type="EMBL" id="KAB5531663.1"/>
    </source>
</evidence>
<sequence length="177" mass="19840">MLPVIYGVVKEVKVHLAGALYILVWMSLLSDIEMLCEAARGAYCVQCEDLVSVSPTHRTTEEASARVPSSQSSLFFDLFSKAKVDLLFMDVSELCSPVFDISAPPTSLMDDFTTFDVASRSRKLLGRVWKCKNGVVSDQEWWPSVHTWILDNESWLALLKLVDSQNISCVRTTLHAH</sequence>
<accession>A0A5N5KMR1</accession>
<reference evidence="2" key="1">
    <citation type="journal article" date="2019" name="Gigascience">
        <title>De novo genome assembly of the endangered Acer yangbiense, a plant species with extremely small populations endemic to Yunnan Province, China.</title>
        <authorList>
            <person name="Yang J."/>
            <person name="Wariss H.M."/>
            <person name="Tao L."/>
            <person name="Zhang R."/>
            <person name="Yun Q."/>
            <person name="Hollingsworth P."/>
            <person name="Dao Z."/>
            <person name="Luo G."/>
            <person name="Guo H."/>
            <person name="Ma Y."/>
            <person name="Sun W."/>
        </authorList>
    </citation>
    <scope>NUCLEOTIDE SEQUENCE [LARGE SCALE GENOMIC DNA]</scope>
    <source>
        <strain evidence="2">cv. br00</strain>
    </source>
</reference>
<evidence type="ECO:0000313" key="2">
    <source>
        <dbReference type="Proteomes" id="UP000326939"/>
    </source>
</evidence>
<proteinExistence type="predicted"/>
<dbReference type="EMBL" id="VDCV01000012">
    <property type="protein sequence ID" value="KAB5531663.1"/>
    <property type="molecule type" value="Genomic_DNA"/>
</dbReference>
<organism evidence="1 2">
    <name type="scientific">Salix brachista</name>
    <dbReference type="NCBI Taxonomy" id="2182728"/>
    <lineage>
        <taxon>Eukaryota</taxon>
        <taxon>Viridiplantae</taxon>
        <taxon>Streptophyta</taxon>
        <taxon>Embryophyta</taxon>
        <taxon>Tracheophyta</taxon>
        <taxon>Spermatophyta</taxon>
        <taxon>Magnoliopsida</taxon>
        <taxon>eudicotyledons</taxon>
        <taxon>Gunneridae</taxon>
        <taxon>Pentapetalae</taxon>
        <taxon>rosids</taxon>
        <taxon>fabids</taxon>
        <taxon>Malpighiales</taxon>
        <taxon>Salicaceae</taxon>
        <taxon>Saliceae</taxon>
        <taxon>Salix</taxon>
    </lineage>
</organism>
<keyword evidence="2" id="KW-1185">Reference proteome</keyword>
<protein>
    <submittedName>
        <fullName evidence="1">Uncharacterized protein</fullName>
    </submittedName>
</protein>
<dbReference type="Proteomes" id="UP000326939">
    <property type="component" value="Chromosome 12"/>
</dbReference>
<gene>
    <name evidence="1" type="ORF">DKX38_018333</name>
</gene>